<protein>
    <submittedName>
        <fullName evidence="2">Uncharacterized protein</fullName>
    </submittedName>
</protein>
<evidence type="ECO:0000313" key="3">
    <source>
        <dbReference type="Proteomes" id="UP001251217"/>
    </source>
</evidence>
<evidence type="ECO:0000256" key="1">
    <source>
        <dbReference type="SAM" id="MobiDB-lite"/>
    </source>
</evidence>
<evidence type="ECO:0000313" key="2">
    <source>
        <dbReference type="EMBL" id="MDR7170002.1"/>
    </source>
</evidence>
<gene>
    <name evidence="2" type="ORF">J2W56_003753</name>
</gene>
<name>A0ABU1XHH6_9NOCA</name>
<accession>A0ABU1XHH6</accession>
<keyword evidence="3" id="KW-1185">Reference proteome</keyword>
<comment type="caution">
    <text evidence="2">The sequence shown here is derived from an EMBL/GenBank/DDBJ whole genome shotgun (WGS) entry which is preliminary data.</text>
</comment>
<dbReference type="RefSeq" id="WP_063008477.1">
    <property type="nucleotide sequence ID" value="NZ_JAVDWW010000006.1"/>
</dbReference>
<feature type="compositionally biased region" description="Basic and acidic residues" evidence="1">
    <location>
        <begin position="43"/>
        <end position="54"/>
    </location>
</feature>
<organism evidence="2 3">
    <name type="scientific">Nocardia kruczakiae</name>
    <dbReference type="NCBI Taxonomy" id="261477"/>
    <lineage>
        <taxon>Bacteria</taxon>
        <taxon>Bacillati</taxon>
        <taxon>Actinomycetota</taxon>
        <taxon>Actinomycetes</taxon>
        <taxon>Mycobacteriales</taxon>
        <taxon>Nocardiaceae</taxon>
        <taxon>Nocardia</taxon>
    </lineage>
</organism>
<reference evidence="2 3" key="1">
    <citation type="submission" date="2023-07" db="EMBL/GenBank/DDBJ databases">
        <title>Sorghum-associated microbial communities from plants grown in Nebraska, USA.</title>
        <authorList>
            <person name="Schachtman D."/>
        </authorList>
    </citation>
    <scope>NUCLEOTIDE SEQUENCE [LARGE SCALE GENOMIC DNA]</scope>
    <source>
        <strain evidence="2 3">4272</strain>
    </source>
</reference>
<dbReference type="Proteomes" id="UP001251217">
    <property type="component" value="Unassembled WGS sequence"/>
</dbReference>
<proteinExistence type="predicted"/>
<dbReference type="EMBL" id="JAVDWW010000006">
    <property type="protein sequence ID" value="MDR7170002.1"/>
    <property type="molecule type" value="Genomic_DNA"/>
</dbReference>
<sequence length="72" mass="7518">MPIALTLTGGAGIAAAVAIAYATVAATYWWEMRASRPGSGADPVHDIDGEDRRGLPRIRSGRPAAAHRPGHE</sequence>
<feature type="region of interest" description="Disordered" evidence="1">
    <location>
        <begin position="36"/>
        <end position="72"/>
    </location>
</feature>